<dbReference type="SUPFAM" id="SSF52540">
    <property type="entry name" value="P-loop containing nucleoside triphosphate hydrolases"/>
    <property type="match status" value="1"/>
</dbReference>
<dbReference type="AlphaFoldDB" id="A0A9P7GD57"/>
<dbReference type="Pfam" id="PF13476">
    <property type="entry name" value="AAA_23"/>
    <property type="match status" value="1"/>
</dbReference>
<dbReference type="GO" id="GO:0030915">
    <property type="term" value="C:Smc5-Smc6 complex"/>
    <property type="evidence" value="ECO:0007669"/>
    <property type="project" value="TreeGrafter"/>
</dbReference>
<evidence type="ECO:0000256" key="2">
    <source>
        <dbReference type="ARBA" id="ARBA00018687"/>
    </source>
</evidence>
<feature type="compositionally biased region" description="Basic and acidic residues" evidence="5">
    <location>
        <begin position="72"/>
        <end position="95"/>
    </location>
</feature>
<evidence type="ECO:0000256" key="3">
    <source>
        <dbReference type="ARBA" id="ARBA00023054"/>
    </source>
</evidence>
<dbReference type="PANTHER" id="PTHR45916">
    <property type="entry name" value="STRUCTURAL MAINTENANCE OF CHROMOSOMES PROTEIN 5"/>
    <property type="match status" value="1"/>
</dbReference>
<dbReference type="OrthoDB" id="10254973at2759"/>
<evidence type="ECO:0000259" key="6">
    <source>
        <dbReference type="Pfam" id="PF13476"/>
    </source>
</evidence>
<dbReference type="Gene3D" id="3.40.50.300">
    <property type="entry name" value="P-loop containing nucleotide triphosphate hydrolases"/>
    <property type="match status" value="2"/>
</dbReference>
<feature type="compositionally biased region" description="Basic and acidic residues" evidence="5">
    <location>
        <begin position="11"/>
        <end position="32"/>
    </location>
</feature>
<comment type="similarity">
    <text evidence="1">Belongs to the SMC family. SMC5 subfamily.</text>
</comment>
<comment type="caution">
    <text evidence="7">The sequence shown here is derived from an EMBL/GenBank/DDBJ whole genome shotgun (WGS) entry which is preliminary data.</text>
</comment>
<reference evidence="7" key="2">
    <citation type="submission" date="2021-10" db="EMBL/GenBank/DDBJ databases">
        <title>Phylogenomics reveals ancestral predisposition of the termite-cultivated fungus Termitomyces towards a domesticated lifestyle.</title>
        <authorList>
            <person name="Auxier B."/>
            <person name="Grum-Grzhimaylo A."/>
            <person name="Cardenas M.E."/>
            <person name="Lodge J.D."/>
            <person name="Laessoe T."/>
            <person name="Pedersen O."/>
            <person name="Smith M.E."/>
            <person name="Kuyper T.W."/>
            <person name="Franco-Molano E.A."/>
            <person name="Baroni T.J."/>
            <person name="Aanen D.K."/>
        </authorList>
    </citation>
    <scope>NUCLEOTIDE SEQUENCE</scope>
    <source>
        <strain evidence="7">AP01</strain>
        <tissue evidence="7">Mycelium</tissue>
    </source>
</reference>
<dbReference type="EMBL" id="JABCKV010000058">
    <property type="protein sequence ID" value="KAG5644817.1"/>
    <property type="molecule type" value="Genomic_DNA"/>
</dbReference>
<reference evidence="7" key="1">
    <citation type="submission" date="2020-07" db="EMBL/GenBank/DDBJ databases">
        <authorList>
            <person name="Nieuwenhuis M."/>
            <person name="Van De Peppel L.J.J."/>
        </authorList>
    </citation>
    <scope>NUCLEOTIDE SEQUENCE</scope>
    <source>
        <strain evidence="7">AP01</strain>
        <tissue evidence="7">Mycelium</tissue>
    </source>
</reference>
<evidence type="ECO:0000256" key="5">
    <source>
        <dbReference type="SAM" id="MobiDB-lite"/>
    </source>
</evidence>
<sequence>MSRGDSGPSAKVKEKIQVKAEKVDKGKQKARFDEEDASADADADGEEDQDAEGDGDGDEEEGTSSRGAKRSRVNDEGDSRPGVKPKERIKTLPRDTDGYIPGSIVRICLHNFVTYDDVEFSVGPYLNMILGPNGTGKSSIACAICLGLNFPPSVLGRASELNSFVKIGKKTGFIEIELKGRKGQGNLVIRRNLSASTKTNSFTLNGKSASGKEIAYRMLDLNVQVGNLCSFLPQDKVSEFAQMSPQDLLKETQRAAGDERLTAWHETLIHAGKELKTLLQTIKEESEQLKQMQERNEGIERDVQRYKERKSIEAMIALLEILIPVARYRELRVTFMEVKKRQRQLHEKVKILKAKNEPAHNLLKKLDAEHREHERNREDMKKTTQAKFNKMKMKWTASEKLETDAEELTAKLDRLKKEEKDRLKRIKALEVEIERTKEELAKSPEVKQENLDGFTTEFRRINAERADVMARKGEADERLRVNIDAKARMNAQLGMAHAELRKLDDVNIRKMQNLHSWDRDCHDAVVWLRKNKEMFKMEVFEPPVLSLTVTDKRFVNAVEAGFGGFQLRTFICQCQEDSDTFNRHVNDSQALGRSVRVATWFRPQSSLPPPPLSQEEMAMLGFDGYAIDFIECPDGMRFWLQKELNLHRLAVSLSSNINVDKAMELVARPETGGNVSFICGMTMNSVGRSRYGKRAVTNMTREIGPARSLANTTVDPDVKRRIDGQIAQCQQDIVNLDAEREAIDEEITTIFDEDKDFVARLEDVKRRREAQKAAQDRRVKIESKLSRNENQLAGLRSQPSADAERVRVKNNLLNITRRRIQIAKEYTALARSIIVEQTEATRSGIRYLQTGANRAALQELCNKKDEKYQTALAEFDKVDAEFQAVKAEAKTAMQESKDVITAADPELRKQYEAIEATRVKYEQDLLAAEQGGVTPPTAAGVDLRTMDELETELDTQRANLDLNLNTNPGVVEQYEKRKRDIEVLGKTIEEKTNKAAKIERDIKTARDKWQPALEKLVASIGEKFSAAFDRIGCAGEIRISQHEDYDKWAIDILVKFRDTEKLQLLTGQRQSGGERSLTTILYLLSLTEEARAPFSLADEINQGMDQRAERSVHNSMVEVTCKEDSAQYFLITPKLLPDLMYHERMKILCVNNGEWLPEERDLGSMMSMIDGYVAARDGT</sequence>
<organism evidence="7 8">
    <name type="scientific">Asterophora parasitica</name>
    <dbReference type="NCBI Taxonomy" id="117018"/>
    <lineage>
        <taxon>Eukaryota</taxon>
        <taxon>Fungi</taxon>
        <taxon>Dikarya</taxon>
        <taxon>Basidiomycota</taxon>
        <taxon>Agaricomycotina</taxon>
        <taxon>Agaricomycetes</taxon>
        <taxon>Agaricomycetidae</taxon>
        <taxon>Agaricales</taxon>
        <taxon>Tricholomatineae</taxon>
        <taxon>Lyophyllaceae</taxon>
        <taxon>Asterophora</taxon>
    </lineage>
</organism>
<evidence type="ECO:0000256" key="4">
    <source>
        <dbReference type="SAM" id="Coils"/>
    </source>
</evidence>
<dbReference type="GO" id="GO:0005634">
    <property type="term" value="C:nucleus"/>
    <property type="evidence" value="ECO:0007669"/>
    <property type="project" value="TreeGrafter"/>
</dbReference>
<keyword evidence="8" id="KW-1185">Reference proteome</keyword>
<gene>
    <name evidence="7" type="ORF">DXG03_007639</name>
</gene>
<feature type="domain" description="Rad50/SbcC-type AAA" evidence="6">
    <location>
        <begin position="107"/>
        <end position="295"/>
    </location>
</feature>
<feature type="coiled-coil region" evidence="4">
    <location>
        <begin position="272"/>
        <end position="309"/>
    </location>
</feature>
<feature type="coiled-coil region" evidence="4">
    <location>
        <begin position="363"/>
        <end position="439"/>
    </location>
</feature>
<dbReference type="GO" id="GO:0016887">
    <property type="term" value="F:ATP hydrolysis activity"/>
    <property type="evidence" value="ECO:0007669"/>
    <property type="project" value="InterPro"/>
</dbReference>
<accession>A0A9P7GD57</accession>
<dbReference type="GO" id="GO:0003697">
    <property type="term" value="F:single-stranded DNA binding"/>
    <property type="evidence" value="ECO:0007669"/>
    <property type="project" value="TreeGrafter"/>
</dbReference>
<feature type="coiled-coil region" evidence="4">
    <location>
        <begin position="946"/>
        <end position="1008"/>
    </location>
</feature>
<proteinExistence type="inferred from homology"/>
<dbReference type="Proteomes" id="UP000775547">
    <property type="component" value="Unassembled WGS sequence"/>
</dbReference>
<evidence type="ECO:0000256" key="1">
    <source>
        <dbReference type="ARBA" id="ARBA00010171"/>
    </source>
</evidence>
<feature type="compositionally biased region" description="Acidic residues" evidence="5">
    <location>
        <begin position="33"/>
        <end position="62"/>
    </location>
</feature>
<evidence type="ECO:0000313" key="7">
    <source>
        <dbReference type="EMBL" id="KAG5644817.1"/>
    </source>
</evidence>
<dbReference type="InterPro" id="IPR038729">
    <property type="entry name" value="Rad50/SbcC_AAA"/>
</dbReference>
<feature type="region of interest" description="Disordered" evidence="5">
    <location>
        <begin position="1"/>
        <end position="95"/>
    </location>
</feature>
<name>A0A9P7GD57_9AGAR</name>
<protein>
    <recommendedName>
        <fullName evidence="2">Structural maintenance of chromosomes protein 5</fullName>
    </recommendedName>
</protein>
<dbReference type="InterPro" id="IPR027417">
    <property type="entry name" value="P-loop_NTPase"/>
</dbReference>
<evidence type="ECO:0000313" key="8">
    <source>
        <dbReference type="Proteomes" id="UP000775547"/>
    </source>
</evidence>
<dbReference type="GO" id="GO:0000724">
    <property type="term" value="P:double-strand break repair via homologous recombination"/>
    <property type="evidence" value="ECO:0007669"/>
    <property type="project" value="TreeGrafter"/>
</dbReference>
<keyword evidence="3 4" id="KW-0175">Coiled coil</keyword>
<dbReference type="PANTHER" id="PTHR45916:SF1">
    <property type="entry name" value="STRUCTURAL MAINTENANCE OF CHROMOSOMES PROTEIN 5"/>
    <property type="match status" value="1"/>
</dbReference>